<dbReference type="RefSeq" id="YP_164717.1">
    <property type="nucleotide sequence ID" value="NC_006565.1"/>
</dbReference>
<evidence type="ECO:0000313" key="2">
    <source>
        <dbReference type="Proteomes" id="UP000002117"/>
    </source>
</evidence>
<dbReference type="Proteomes" id="UP000002117">
    <property type="component" value="Segment"/>
</dbReference>
<accession>Q5ULN2</accession>
<gene>
    <name evidence="1" type="ORF">orf82</name>
</gene>
<name>Q5ULN2_9CAUD</name>
<sequence>MSEERIYFGIIKTTNAVFKKCFMHQITFYDNDLVINEDSLSKLNELCNDVYLVQDLKMIDFIKYLDKNLNINRYKHKTFYDMPADYQGIENIKGHTNSKPVFQHDTVSEFPPIPLGFSDDDNFDTQYGSKELMERIKSLSIGDIELRKELV</sequence>
<keyword evidence="2" id="KW-1185">Reference proteome</keyword>
<dbReference type="EMBL" id="AY682195">
    <property type="protein sequence ID" value="AAV35902.1"/>
    <property type="molecule type" value="Genomic_DNA"/>
</dbReference>
<evidence type="ECO:0000313" key="1">
    <source>
        <dbReference type="EMBL" id="AAV35902.1"/>
    </source>
</evidence>
<proteinExistence type="predicted"/>
<dbReference type="KEGG" id="vg:3197330"/>
<reference evidence="1 2" key="1">
    <citation type="journal article" date="2004" name="J. Bacteriol.">
        <title>Lactobacillus plantarum bacteriophage LP65: a new member of the SPO1-like genus of the family Myoviridae.</title>
        <authorList>
            <person name="Chibani-Chennoufi S."/>
            <person name="Dillmann M.L."/>
            <person name="Marvin-Guy L."/>
            <person name="Rami-Shojaei S."/>
            <person name="Brussow H."/>
        </authorList>
    </citation>
    <scope>NUCLEOTIDE SEQUENCE</scope>
</reference>
<protein>
    <submittedName>
        <fullName evidence="1">Orf82</fullName>
    </submittedName>
</protein>
<organism evidence="1 2">
    <name type="scientific">Lactobacillus phage LP65</name>
    <dbReference type="NCBI Taxonomy" id="2892344"/>
    <lineage>
        <taxon>Viruses</taxon>
        <taxon>Duplodnaviria</taxon>
        <taxon>Heunggongvirae</taxon>
        <taxon>Uroviricota</taxon>
        <taxon>Caudoviricetes</taxon>
        <taxon>Herelleviridae</taxon>
        <taxon>Salchichonvirus</taxon>
        <taxon>Salchichonvirus LP65</taxon>
    </lineage>
</organism>